<keyword evidence="2" id="KW-1185">Reference proteome</keyword>
<evidence type="ECO:0000313" key="1">
    <source>
        <dbReference type="EMBL" id="MEE6309184.1"/>
    </source>
</evidence>
<dbReference type="RefSeq" id="WP_331209470.1">
    <property type="nucleotide sequence ID" value="NZ_JAZGQL010000015.1"/>
</dbReference>
<evidence type="ECO:0000313" key="2">
    <source>
        <dbReference type="Proteomes" id="UP001339911"/>
    </source>
</evidence>
<protein>
    <submittedName>
        <fullName evidence="1">Uncharacterized protein</fullName>
    </submittedName>
</protein>
<organism evidence="1 2">
    <name type="scientific">Plantactinospora veratri</name>
    <dbReference type="NCBI Taxonomy" id="1436122"/>
    <lineage>
        <taxon>Bacteria</taxon>
        <taxon>Bacillati</taxon>
        <taxon>Actinomycetota</taxon>
        <taxon>Actinomycetes</taxon>
        <taxon>Micromonosporales</taxon>
        <taxon>Micromonosporaceae</taxon>
        <taxon>Plantactinospora</taxon>
    </lineage>
</organism>
<proteinExistence type="predicted"/>
<comment type="caution">
    <text evidence="1">The sequence shown here is derived from an EMBL/GenBank/DDBJ whole genome shotgun (WGS) entry which is preliminary data.</text>
</comment>
<dbReference type="Proteomes" id="UP001339911">
    <property type="component" value="Unassembled WGS sequence"/>
</dbReference>
<dbReference type="EMBL" id="JAZGQL010000015">
    <property type="protein sequence ID" value="MEE6309184.1"/>
    <property type="molecule type" value="Genomic_DNA"/>
</dbReference>
<reference evidence="1 2" key="1">
    <citation type="submission" date="2024-01" db="EMBL/GenBank/DDBJ databases">
        <title>Genome insights into Plantactinospora veratri sp. nov.</title>
        <authorList>
            <person name="Wang L."/>
        </authorList>
    </citation>
    <scope>NUCLEOTIDE SEQUENCE [LARGE SCALE GENOMIC DNA]</scope>
    <source>
        <strain evidence="1 2">NEAU-FHS4</strain>
    </source>
</reference>
<accession>A0ABU7SGV7</accession>
<name>A0ABU7SGV7_9ACTN</name>
<gene>
    <name evidence="1" type="ORF">V1634_20305</name>
</gene>
<sequence length="266" mass="29439">MTVVEDRERPSFEDLLQILTQLDSWLDRLDPEGPRSGVAAESDLGRDDQIADPFQLSFAARHSLSYAVDHLHMLRSTLRDAGVIHMYAPYSLVRGAMENGSAAVWMLAPDSQPKRLMRRLRLATLDIANGERVKDLIGVTGPRTLNERRDRVRQVARAAGLDPKEALRHVSYSEIVTAAGSHTSIGEKQARLVWNMCSGVAHGDFWSTISVTDNVELPGAPEGIAHLHVTADVRKLALVTFFAAQMVQQAWRLFAQRSEPVAQSPA</sequence>